<feature type="region of interest" description="Disordered" evidence="1">
    <location>
        <begin position="251"/>
        <end position="292"/>
    </location>
</feature>
<feature type="compositionally biased region" description="Basic and acidic residues" evidence="1">
    <location>
        <begin position="362"/>
        <end position="375"/>
    </location>
</feature>
<keyword evidence="3" id="KW-1185">Reference proteome</keyword>
<dbReference type="EMBL" id="JAVHJO010000001">
    <property type="protein sequence ID" value="KAK6543657.1"/>
    <property type="molecule type" value="Genomic_DNA"/>
</dbReference>
<evidence type="ECO:0000313" key="2">
    <source>
        <dbReference type="EMBL" id="KAK6543657.1"/>
    </source>
</evidence>
<comment type="caution">
    <text evidence="2">The sequence shown here is derived from an EMBL/GenBank/DDBJ whole genome shotgun (WGS) entry which is preliminary data.</text>
</comment>
<sequence length="375" mass="41118">MHYHLDPSVDWSEVTHSNITSADRSRHNGCQNERLDLLKRLRWKALIRCGLLTGWRLTERNVMIQDLAHARDPSDYYGDDENDDEMMEAVDEKDIQRMVGNNKENDDAGGCVFERIEVIDGVEVEASDVIGYELRRSSGSGPLGTIPEEPYDEEDEVEVVGSGSFQIASSTDTSTTSTTSEASTESNTENVQMGSVSIGYIPEEAGAPHVHGSDEESEKKENYSAVSTQESNAQIQTDGAASLACIPCDSARAAGDPEKRSDIRITLTTTVGENLPKKDASPIPNDEQSSQNLTGVNFNLSAQPEEQQNHPAVNHANARQTTPLLTQTHEEAALGQPESILTEPRFILSEEEIVEENESDASTEKVVDEKPTFGH</sequence>
<protein>
    <submittedName>
        <fullName evidence="2">Uncharacterized protein</fullName>
    </submittedName>
</protein>
<evidence type="ECO:0000256" key="1">
    <source>
        <dbReference type="SAM" id="MobiDB-lite"/>
    </source>
</evidence>
<feature type="compositionally biased region" description="Low complexity" evidence="1">
    <location>
        <begin position="168"/>
        <end position="190"/>
    </location>
</feature>
<name>A0AAV9XQ14_9PEZI</name>
<feature type="compositionally biased region" description="Acidic residues" evidence="1">
    <location>
        <begin position="149"/>
        <end position="158"/>
    </location>
</feature>
<evidence type="ECO:0000313" key="3">
    <source>
        <dbReference type="Proteomes" id="UP001365542"/>
    </source>
</evidence>
<feature type="compositionally biased region" description="Basic and acidic residues" evidence="1">
    <location>
        <begin position="211"/>
        <end position="222"/>
    </location>
</feature>
<accession>A0AAV9XQ14</accession>
<feature type="region of interest" description="Disordered" evidence="1">
    <location>
        <begin position="351"/>
        <end position="375"/>
    </location>
</feature>
<dbReference type="AlphaFoldDB" id="A0AAV9XQ14"/>
<feature type="region of interest" description="Disordered" evidence="1">
    <location>
        <begin position="135"/>
        <end position="191"/>
    </location>
</feature>
<feature type="region of interest" description="Disordered" evidence="1">
    <location>
        <begin position="204"/>
        <end position="235"/>
    </location>
</feature>
<feature type="compositionally biased region" description="Polar residues" evidence="1">
    <location>
        <begin position="224"/>
        <end position="235"/>
    </location>
</feature>
<gene>
    <name evidence="2" type="ORF">TWF694_000397</name>
</gene>
<proteinExistence type="predicted"/>
<reference evidence="2 3" key="1">
    <citation type="submission" date="2019-10" db="EMBL/GenBank/DDBJ databases">
        <authorList>
            <person name="Palmer J.M."/>
        </authorList>
    </citation>
    <scope>NUCLEOTIDE SEQUENCE [LARGE SCALE GENOMIC DNA]</scope>
    <source>
        <strain evidence="2 3">TWF694</strain>
    </source>
</reference>
<dbReference type="Proteomes" id="UP001365542">
    <property type="component" value="Unassembled WGS sequence"/>
</dbReference>
<feature type="compositionally biased region" description="Acidic residues" evidence="1">
    <location>
        <begin position="351"/>
        <end position="361"/>
    </location>
</feature>
<organism evidence="2 3">
    <name type="scientific">Orbilia ellipsospora</name>
    <dbReference type="NCBI Taxonomy" id="2528407"/>
    <lineage>
        <taxon>Eukaryota</taxon>
        <taxon>Fungi</taxon>
        <taxon>Dikarya</taxon>
        <taxon>Ascomycota</taxon>
        <taxon>Pezizomycotina</taxon>
        <taxon>Orbiliomycetes</taxon>
        <taxon>Orbiliales</taxon>
        <taxon>Orbiliaceae</taxon>
        <taxon>Orbilia</taxon>
    </lineage>
</organism>